<evidence type="ECO:0000313" key="6">
    <source>
        <dbReference type="EMBL" id="ADG97015.1"/>
    </source>
</evidence>
<dbReference type="GO" id="GO:0016765">
    <property type="term" value="F:transferase activity, transferring alkyl or aryl (other than methyl) groups"/>
    <property type="evidence" value="ECO:0007669"/>
    <property type="project" value="InterPro"/>
</dbReference>
<dbReference type="PANTHER" id="PTHR42723">
    <property type="entry name" value="CHLOROPHYLL SYNTHASE"/>
    <property type="match status" value="1"/>
</dbReference>
<comment type="subcellular location">
    <subcellularLocation>
        <location evidence="1">Membrane</location>
        <topology evidence="1">Multi-pass membrane protein</topology>
    </subcellularLocation>
</comment>
<proteinExistence type="predicted"/>
<keyword evidence="2 5" id="KW-0812">Transmembrane</keyword>
<evidence type="ECO:0000313" key="7">
    <source>
        <dbReference type="Proteomes" id="UP000002247"/>
    </source>
</evidence>
<protein>
    <submittedName>
        <fullName evidence="6">UbiA prenyltransferase</fullName>
    </submittedName>
</protein>
<evidence type="ECO:0000256" key="2">
    <source>
        <dbReference type="ARBA" id="ARBA00022692"/>
    </source>
</evidence>
<evidence type="ECO:0000256" key="3">
    <source>
        <dbReference type="ARBA" id="ARBA00022989"/>
    </source>
</evidence>
<sequence length="294" mass="32790">MLKERVRREISITLRLNINNIWVAMFPAVVFAAAGWVSNGSSSATEALKFLAALVWSYFFSYVFDAANQAVGCEEDVLNKPHRPIPHGLVDSRGLWARYRWASALFVAVSLVGNATTLAASLGWVLVTLFAHTQLKPRHYYLWKPVTTWLGVVAQLAGGWSFMDDLASESIMWIVVVATMFIVAQPIEDVRDIAGDTRMGKVSLAYLFGAKKVCVAFCLIIAAWPFLAYALFLHSSTLSPWEWGALLLLGALCGIAFHHAYQWNSLHHQRRAYIVYCFAYIALTLVPLSCLVSR</sequence>
<dbReference type="Pfam" id="PF01040">
    <property type="entry name" value="UbiA"/>
    <property type="match status" value="1"/>
</dbReference>
<name>D6ZCH3_SEGRD</name>
<dbReference type="AlphaFoldDB" id="D6ZCH3"/>
<evidence type="ECO:0000256" key="1">
    <source>
        <dbReference type="ARBA" id="ARBA00004141"/>
    </source>
</evidence>
<reference evidence="6 7" key="1">
    <citation type="journal article" date="2010" name="Stand. Genomic Sci.">
        <title>Complete genome sequence of Segniliparus rotundus type strain (CDC 1076).</title>
        <authorList>
            <person name="Sikorski J."/>
            <person name="Lapidus A."/>
            <person name="Copeland A."/>
            <person name="Misra M."/>
            <person name="Glavina Del Rio T."/>
            <person name="Nolan M."/>
            <person name="Lucas S."/>
            <person name="Chen F."/>
            <person name="Tice H."/>
            <person name="Cheng J.F."/>
            <person name="Jando M."/>
            <person name="Schneider S."/>
            <person name="Bruce D."/>
            <person name="Goodwin L."/>
            <person name="Pitluck S."/>
            <person name="Liolios K."/>
            <person name="Mikhailova N."/>
            <person name="Pati A."/>
            <person name="Ivanova N."/>
            <person name="Mavromatis K."/>
            <person name="Chen A."/>
            <person name="Palaniappan K."/>
            <person name="Chertkov O."/>
            <person name="Land M."/>
            <person name="Hauser L."/>
            <person name="Chang Y.J."/>
            <person name="Jeffries C.D."/>
            <person name="Brettin T."/>
            <person name="Detter J.C."/>
            <person name="Han C."/>
            <person name="Rohde M."/>
            <person name="Goker M."/>
            <person name="Bristow J."/>
            <person name="Eisen J.A."/>
            <person name="Markowitz V."/>
            <person name="Hugenholtz P."/>
            <person name="Kyrpides N.C."/>
            <person name="Klenk H.P."/>
        </authorList>
    </citation>
    <scope>NUCLEOTIDE SEQUENCE [LARGE SCALE GENOMIC DNA]</scope>
    <source>
        <strain evidence="7">ATCC BAA-972 / CDC 1076 / CIP 108378 / DSM 44985 / JCM 13578</strain>
    </source>
</reference>
<keyword evidence="7" id="KW-1185">Reference proteome</keyword>
<dbReference type="Proteomes" id="UP000002247">
    <property type="component" value="Chromosome"/>
</dbReference>
<keyword evidence="4 5" id="KW-0472">Membrane</keyword>
<dbReference type="Gene3D" id="1.10.357.140">
    <property type="entry name" value="UbiA prenyltransferase"/>
    <property type="match status" value="1"/>
</dbReference>
<dbReference type="eggNOG" id="COG0382">
    <property type="taxonomic scope" value="Bacteria"/>
</dbReference>
<feature type="transmembrane region" description="Helical" evidence="5">
    <location>
        <begin position="21"/>
        <end position="38"/>
    </location>
</feature>
<feature type="transmembrane region" description="Helical" evidence="5">
    <location>
        <begin position="141"/>
        <end position="160"/>
    </location>
</feature>
<keyword evidence="6" id="KW-0808">Transferase</keyword>
<feature type="transmembrane region" description="Helical" evidence="5">
    <location>
        <begin position="243"/>
        <end position="261"/>
    </location>
</feature>
<feature type="transmembrane region" description="Helical" evidence="5">
    <location>
        <begin position="204"/>
        <end position="231"/>
    </location>
</feature>
<dbReference type="InterPro" id="IPR000537">
    <property type="entry name" value="UbiA_prenyltransferase"/>
</dbReference>
<evidence type="ECO:0000256" key="5">
    <source>
        <dbReference type="SAM" id="Phobius"/>
    </source>
</evidence>
<evidence type="ECO:0000256" key="4">
    <source>
        <dbReference type="ARBA" id="ARBA00023136"/>
    </source>
</evidence>
<dbReference type="PANTHER" id="PTHR42723:SF1">
    <property type="entry name" value="CHLOROPHYLL SYNTHASE, CHLOROPLASTIC"/>
    <property type="match status" value="1"/>
</dbReference>
<feature type="transmembrane region" description="Helical" evidence="5">
    <location>
        <begin position="166"/>
        <end position="184"/>
    </location>
</feature>
<dbReference type="EMBL" id="CP001958">
    <property type="protein sequence ID" value="ADG97015.1"/>
    <property type="molecule type" value="Genomic_DNA"/>
</dbReference>
<dbReference type="KEGG" id="srt:Srot_0531"/>
<keyword evidence="3 5" id="KW-1133">Transmembrane helix</keyword>
<dbReference type="HOGENOM" id="CLU_063928_1_0_11"/>
<feature type="transmembrane region" description="Helical" evidence="5">
    <location>
        <begin position="273"/>
        <end position="292"/>
    </location>
</feature>
<organism evidence="6 7">
    <name type="scientific">Segniliparus rotundus (strain ATCC BAA-972 / CDC 1076 / CIP 108378 / DSM 44985 / JCM 13578)</name>
    <dbReference type="NCBI Taxonomy" id="640132"/>
    <lineage>
        <taxon>Bacteria</taxon>
        <taxon>Bacillati</taxon>
        <taxon>Actinomycetota</taxon>
        <taxon>Actinomycetes</taxon>
        <taxon>Mycobacteriales</taxon>
        <taxon>Segniliparaceae</taxon>
        <taxon>Segniliparus</taxon>
    </lineage>
</organism>
<gene>
    <name evidence="6" type="ordered locus">Srot_0531</name>
</gene>
<dbReference type="InterPro" id="IPR050475">
    <property type="entry name" value="Prenyltransferase_related"/>
</dbReference>
<accession>D6ZCH3</accession>
<dbReference type="GO" id="GO:0016020">
    <property type="term" value="C:membrane"/>
    <property type="evidence" value="ECO:0007669"/>
    <property type="project" value="UniProtKB-SubCell"/>
</dbReference>
<feature type="transmembrane region" description="Helical" evidence="5">
    <location>
        <begin position="101"/>
        <end position="129"/>
    </location>
</feature>
<dbReference type="STRING" id="640132.Srot_0531"/>
<dbReference type="InterPro" id="IPR044878">
    <property type="entry name" value="UbiA_sf"/>
</dbReference>